<evidence type="ECO:0000256" key="2">
    <source>
        <dbReference type="SAM" id="Phobius"/>
    </source>
</evidence>
<accession>A0A3G2ZP51</accession>
<feature type="region of interest" description="Disordered" evidence="1">
    <location>
        <begin position="147"/>
        <end position="193"/>
    </location>
</feature>
<keyword evidence="2" id="KW-0812">Transmembrane</keyword>
<reference evidence="4" key="1">
    <citation type="journal article" date="2018" name="Environ. Microbiol.">
        <title>Mitochondrial genome, comparative analysis and evolutionary insights into the entomopathogenic fungus Hirsutella thompsonii.</title>
        <authorList>
            <person name="Wang L."/>
            <person name="Zhang S."/>
            <person name="Li J.H."/>
            <person name="Zhang Y.J."/>
        </authorList>
    </citation>
    <scope>NUCLEOTIDE SEQUENCE</scope>
    <source>
        <strain evidence="4">ARSEF 137</strain>
        <strain evidence="5">ARSEF 1947</strain>
        <strain evidence="3">ARSEF 9457</strain>
    </source>
</reference>
<feature type="transmembrane region" description="Helical" evidence="2">
    <location>
        <begin position="94"/>
        <end position="116"/>
    </location>
</feature>
<name>A0A3G2ZP51_HIRTH</name>
<evidence type="ECO:0000313" key="4">
    <source>
        <dbReference type="EMBL" id="AYP41313.1"/>
    </source>
</evidence>
<keyword evidence="2" id="KW-1133">Transmembrane helix</keyword>
<keyword evidence="4" id="KW-0496">Mitochondrion</keyword>
<dbReference type="AlphaFoldDB" id="A0A3G2ZP51"/>
<keyword evidence="2" id="KW-0472">Membrane</keyword>
<geneLocation type="mitochondrion" evidence="4"/>
<feature type="transmembrane region" description="Helical" evidence="2">
    <location>
        <begin position="65"/>
        <end position="88"/>
    </location>
</feature>
<evidence type="ECO:0000256" key="1">
    <source>
        <dbReference type="SAM" id="MobiDB-lite"/>
    </source>
</evidence>
<dbReference type="RefSeq" id="YP_009546967.1">
    <property type="nucleotide sequence ID" value="NC_040165.1"/>
</dbReference>
<protein>
    <submittedName>
        <fullName evidence="4">Uncharacterized protein</fullName>
    </submittedName>
</protein>
<proteinExistence type="predicted"/>
<organism evidence="4">
    <name type="scientific">Hirsutella thompsonii</name>
    <name type="common">Entomogenous fungus</name>
    <dbReference type="NCBI Taxonomy" id="42368"/>
    <lineage>
        <taxon>Eukaryota</taxon>
        <taxon>Fungi</taxon>
        <taxon>Dikarya</taxon>
        <taxon>Ascomycota</taxon>
        <taxon>Pezizomycotina</taxon>
        <taxon>Sordariomycetes</taxon>
        <taxon>Hypocreomycetidae</taxon>
        <taxon>Hypocreales</taxon>
        <taxon>Ophiocordycipitaceae</taxon>
        <taxon>Hirsutella</taxon>
    </lineage>
</organism>
<dbReference type="EMBL" id="MH367294">
    <property type="protein sequence ID" value="AYP41284.1"/>
    <property type="molecule type" value="Genomic_DNA"/>
</dbReference>
<evidence type="ECO:0000313" key="3">
    <source>
        <dbReference type="EMBL" id="AYP41284.1"/>
    </source>
</evidence>
<sequence>MVSKAFSLSQGSFTYLLPKIDKDTLENITCNWSHFKDSILYYGTELINFISYYLEYIFNNIKAAGCYLFELFLSSVWITTSYLYFLIVDNINNFLIWVRTIYLDISIIFYAVMSLFENAGFHYTFMDMGGGDISSYDIKEIEKSMDTSMHMDGGRDPSGVNNSSGGNSSSSAPISNSSGGNSSSSAPTSNSRGVSLPRIRNIFSYPLPPSDTLPAIATEVAQNSHLISSDPAQTLAAKLEFRMDQLDTQEGLWKLRGKNIGASIMMYGQEVSLTREEVLSVVTKSQMDPARQSIAQVTAENLRSGEILGVRLNPVELRSTQAGDIVKLVRSQTGSTWDTMKNNRNDLRQLVEIAKSPWR</sequence>
<feature type="compositionally biased region" description="Low complexity" evidence="1">
    <location>
        <begin position="158"/>
        <end position="193"/>
    </location>
</feature>
<dbReference type="EMBL" id="MH367295">
    <property type="protein sequence ID" value="AYP41313.1"/>
    <property type="molecule type" value="Genomic_DNA"/>
</dbReference>
<evidence type="ECO:0000313" key="5">
    <source>
        <dbReference type="EMBL" id="AYP41342.1"/>
    </source>
</evidence>
<dbReference type="GeneID" id="38573578"/>
<reference evidence="4" key="2">
    <citation type="submission" date="2018-05" db="EMBL/GenBank/DDBJ databases">
        <authorList>
            <person name="Zhang Y.-J."/>
        </authorList>
    </citation>
    <scope>NUCLEOTIDE SEQUENCE</scope>
    <source>
        <strain evidence="4">ARSEF 137</strain>
        <strain evidence="5">ARSEF 1947</strain>
        <strain evidence="3">ARSEF 9457</strain>
    </source>
</reference>
<dbReference type="EMBL" id="MH367296">
    <property type="protein sequence ID" value="AYP41342.1"/>
    <property type="molecule type" value="Genomic_DNA"/>
</dbReference>
<gene>
    <name evidence="4" type="primary">orf359</name>
</gene>